<evidence type="ECO:0000313" key="1">
    <source>
        <dbReference type="EMBL" id="RNA41578.1"/>
    </source>
</evidence>
<name>A0A3M7T171_BRAPC</name>
<proteinExistence type="predicted"/>
<keyword evidence="2" id="KW-1185">Reference proteome</keyword>
<dbReference type="EMBL" id="REGN01000481">
    <property type="protein sequence ID" value="RNA41578.1"/>
    <property type="molecule type" value="Genomic_DNA"/>
</dbReference>
<evidence type="ECO:0000313" key="2">
    <source>
        <dbReference type="Proteomes" id="UP000276133"/>
    </source>
</evidence>
<sequence length="106" mass="12106">MLRCFDSSALCSYLVYPEGILRTSIFAIRVPLLLKIADDDKQRKNGQSGGVAFLVKENVKLCFAFTKPENKDCLHKRVENASYPRINIKISKSEFNNLRLLRAWIG</sequence>
<comment type="caution">
    <text evidence="1">The sequence shown here is derived from an EMBL/GenBank/DDBJ whole genome shotgun (WGS) entry which is preliminary data.</text>
</comment>
<accession>A0A3M7T171</accession>
<gene>
    <name evidence="1" type="ORF">BpHYR1_004973</name>
</gene>
<organism evidence="1 2">
    <name type="scientific">Brachionus plicatilis</name>
    <name type="common">Marine rotifer</name>
    <name type="synonym">Brachionus muelleri</name>
    <dbReference type="NCBI Taxonomy" id="10195"/>
    <lineage>
        <taxon>Eukaryota</taxon>
        <taxon>Metazoa</taxon>
        <taxon>Spiralia</taxon>
        <taxon>Gnathifera</taxon>
        <taxon>Rotifera</taxon>
        <taxon>Eurotatoria</taxon>
        <taxon>Monogononta</taxon>
        <taxon>Pseudotrocha</taxon>
        <taxon>Ploima</taxon>
        <taxon>Brachionidae</taxon>
        <taxon>Brachionus</taxon>
    </lineage>
</organism>
<dbReference type="Proteomes" id="UP000276133">
    <property type="component" value="Unassembled WGS sequence"/>
</dbReference>
<protein>
    <submittedName>
        <fullName evidence="1">Uncharacterized protein</fullName>
    </submittedName>
</protein>
<reference evidence="1 2" key="1">
    <citation type="journal article" date="2018" name="Sci. Rep.">
        <title>Genomic signatures of local adaptation to the degree of environmental predictability in rotifers.</title>
        <authorList>
            <person name="Franch-Gras L."/>
            <person name="Hahn C."/>
            <person name="Garcia-Roger E.M."/>
            <person name="Carmona M.J."/>
            <person name="Serra M."/>
            <person name="Gomez A."/>
        </authorList>
    </citation>
    <scope>NUCLEOTIDE SEQUENCE [LARGE SCALE GENOMIC DNA]</scope>
    <source>
        <strain evidence="1">HYR1</strain>
    </source>
</reference>
<dbReference type="AlphaFoldDB" id="A0A3M7T171"/>